<dbReference type="InterPro" id="IPR003593">
    <property type="entry name" value="AAA+_ATPase"/>
</dbReference>
<evidence type="ECO:0000256" key="3">
    <source>
        <dbReference type="ARBA" id="ARBA00022840"/>
    </source>
</evidence>
<dbReference type="PROSITE" id="PS50893">
    <property type="entry name" value="ABC_TRANSPORTER_2"/>
    <property type="match status" value="1"/>
</dbReference>
<name>A0A6M0H7V9_9CLOT</name>
<dbReference type="PANTHER" id="PTHR42794">
    <property type="entry name" value="HEMIN IMPORT ATP-BINDING PROTEIN HMUV"/>
    <property type="match status" value="1"/>
</dbReference>
<dbReference type="Proteomes" id="UP000481872">
    <property type="component" value="Unassembled WGS sequence"/>
</dbReference>
<dbReference type="AlphaFoldDB" id="A0A6M0H7V9"/>
<keyword evidence="3 5" id="KW-0067">ATP-binding</keyword>
<dbReference type="GO" id="GO:0016887">
    <property type="term" value="F:ATP hydrolysis activity"/>
    <property type="evidence" value="ECO:0007669"/>
    <property type="project" value="InterPro"/>
</dbReference>
<evidence type="ECO:0000256" key="2">
    <source>
        <dbReference type="ARBA" id="ARBA00022741"/>
    </source>
</evidence>
<dbReference type="Pfam" id="PF00005">
    <property type="entry name" value="ABC_tran"/>
    <property type="match status" value="1"/>
</dbReference>
<keyword evidence="6" id="KW-1185">Reference proteome</keyword>
<dbReference type="InterPro" id="IPR017871">
    <property type="entry name" value="ABC_transporter-like_CS"/>
</dbReference>
<dbReference type="EMBL" id="JAAGPU010000043">
    <property type="protein sequence ID" value="NEU06404.1"/>
    <property type="molecule type" value="Genomic_DNA"/>
</dbReference>
<dbReference type="PROSITE" id="PS00211">
    <property type="entry name" value="ABC_TRANSPORTER_1"/>
    <property type="match status" value="1"/>
</dbReference>
<dbReference type="PANTHER" id="PTHR42794:SF2">
    <property type="entry name" value="ABC TRANSPORTER ATP-BINDING PROTEIN"/>
    <property type="match status" value="1"/>
</dbReference>
<reference evidence="5 6" key="1">
    <citation type="submission" date="2020-02" db="EMBL/GenBank/DDBJ databases">
        <title>Genome assembly of a novel Clostridium senegalense strain.</title>
        <authorList>
            <person name="Gupta T.B."/>
            <person name="Jauregui R."/>
            <person name="Maclean P."/>
            <person name="Nawarathana A."/>
            <person name="Brightwell G."/>
        </authorList>
    </citation>
    <scope>NUCLEOTIDE SEQUENCE [LARGE SCALE GENOMIC DNA]</scope>
    <source>
        <strain evidence="5 6">AGRFS4</strain>
    </source>
</reference>
<evidence type="ECO:0000313" key="5">
    <source>
        <dbReference type="EMBL" id="NEU06404.1"/>
    </source>
</evidence>
<dbReference type="CDD" id="cd03214">
    <property type="entry name" value="ABC_Iron-Siderophores_B12_Hemin"/>
    <property type="match status" value="1"/>
</dbReference>
<evidence type="ECO:0000256" key="1">
    <source>
        <dbReference type="ARBA" id="ARBA00022448"/>
    </source>
</evidence>
<dbReference type="InterPro" id="IPR003439">
    <property type="entry name" value="ABC_transporter-like_ATP-bd"/>
</dbReference>
<dbReference type="Gene3D" id="3.40.50.300">
    <property type="entry name" value="P-loop containing nucleotide triphosphate hydrolases"/>
    <property type="match status" value="1"/>
</dbReference>
<protein>
    <submittedName>
        <fullName evidence="5">ABC transporter ATP-binding protein</fullName>
    </submittedName>
</protein>
<organism evidence="5 6">
    <name type="scientific">Clostridium senegalense</name>
    <dbReference type="NCBI Taxonomy" id="1465809"/>
    <lineage>
        <taxon>Bacteria</taxon>
        <taxon>Bacillati</taxon>
        <taxon>Bacillota</taxon>
        <taxon>Clostridia</taxon>
        <taxon>Eubacteriales</taxon>
        <taxon>Clostridiaceae</taxon>
        <taxon>Clostridium</taxon>
    </lineage>
</organism>
<keyword evidence="1" id="KW-0813">Transport</keyword>
<comment type="caution">
    <text evidence="5">The sequence shown here is derived from an EMBL/GenBank/DDBJ whole genome shotgun (WGS) entry which is preliminary data.</text>
</comment>
<keyword evidence="2" id="KW-0547">Nucleotide-binding</keyword>
<dbReference type="RefSeq" id="WP_199870840.1">
    <property type="nucleotide sequence ID" value="NZ_JAAGPU010000043.1"/>
</dbReference>
<dbReference type="FunFam" id="3.40.50.300:FF:000134">
    <property type="entry name" value="Iron-enterobactin ABC transporter ATP-binding protein"/>
    <property type="match status" value="1"/>
</dbReference>
<dbReference type="GO" id="GO:0005524">
    <property type="term" value="F:ATP binding"/>
    <property type="evidence" value="ECO:0007669"/>
    <property type="project" value="UniProtKB-KW"/>
</dbReference>
<gene>
    <name evidence="5" type="ORF">G3M99_16445</name>
</gene>
<evidence type="ECO:0000259" key="4">
    <source>
        <dbReference type="PROSITE" id="PS50893"/>
    </source>
</evidence>
<evidence type="ECO:0000313" key="6">
    <source>
        <dbReference type="Proteomes" id="UP000481872"/>
    </source>
</evidence>
<dbReference type="SUPFAM" id="SSF52540">
    <property type="entry name" value="P-loop containing nucleoside triphosphate hydrolases"/>
    <property type="match status" value="1"/>
</dbReference>
<dbReference type="SMART" id="SM00382">
    <property type="entry name" value="AAA"/>
    <property type="match status" value="1"/>
</dbReference>
<feature type="domain" description="ABC transporter" evidence="4">
    <location>
        <begin position="3"/>
        <end position="235"/>
    </location>
</feature>
<proteinExistence type="predicted"/>
<sequence length="254" mass="28442">MNLDIKDLNVTFGNKTIVNNVSLTVKNGEFVGLIGPNGSGKSTLLKSIYRVYSPKSGVMLLNGKNLLNIPIRDVAKNLGVVSQFNNLAFDMTVEQMVLLGRSPHKGLLEIDNDKDIDITHEMLKKVDMFDYRYRSFLTLSGGEKQRVLLARALAQQVKLLILDEPTNHLDIKYQLQILKLTKSLGITVIAALHDLNLAASYCDKLYVMHNGNIAATGAPNEILTKELIKDVYEVDCTIHKYPNKNSIYITFEDF</sequence>
<accession>A0A6M0H7V9</accession>
<dbReference type="InterPro" id="IPR027417">
    <property type="entry name" value="P-loop_NTPase"/>
</dbReference>